<dbReference type="Proteomes" id="UP001629249">
    <property type="component" value="Unassembled WGS sequence"/>
</dbReference>
<dbReference type="CDD" id="cd06558">
    <property type="entry name" value="crotonase-like"/>
    <property type="match status" value="1"/>
</dbReference>
<dbReference type="InterPro" id="IPR029045">
    <property type="entry name" value="ClpP/crotonase-like_dom_sf"/>
</dbReference>
<dbReference type="InterPro" id="IPR001753">
    <property type="entry name" value="Enoyl-CoA_hydra/iso"/>
</dbReference>
<dbReference type="SUPFAM" id="SSF52096">
    <property type="entry name" value="ClpP/crotonase"/>
    <property type="match status" value="1"/>
</dbReference>
<accession>A0ABW8ZIE5</accession>
<evidence type="ECO:0000313" key="4">
    <source>
        <dbReference type="Proteomes" id="UP001629249"/>
    </source>
</evidence>
<proteinExistence type="inferred from homology"/>
<protein>
    <submittedName>
        <fullName evidence="3">Enoyl-CoA hydratase/isomerase family protein</fullName>
    </submittedName>
</protein>
<evidence type="ECO:0000313" key="3">
    <source>
        <dbReference type="EMBL" id="MFL9882043.1"/>
    </source>
</evidence>
<dbReference type="RefSeq" id="WP_408331880.1">
    <property type="nucleotide sequence ID" value="NZ_JAQQFH010000024.1"/>
</dbReference>
<comment type="similarity">
    <text evidence="1 2">Belongs to the enoyl-CoA hydratase/isomerase family.</text>
</comment>
<name>A0ABW8ZIE5_9BURK</name>
<organism evidence="3 4">
    <name type="scientific">Paraburkholderia agricolaris</name>
    <dbReference type="NCBI Taxonomy" id="2152888"/>
    <lineage>
        <taxon>Bacteria</taxon>
        <taxon>Pseudomonadati</taxon>
        <taxon>Pseudomonadota</taxon>
        <taxon>Betaproteobacteria</taxon>
        <taxon>Burkholderiales</taxon>
        <taxon>Burkholderiaceae</taxon>
        <taxon>Paraburkholderia</taxon>
    </lineage>
</organism>
<dbReference type="InterPro" id="IPR018376">
    <property type="entry name" value="Enoyl-CoA_hyd/isom_CS"/>
</dbReference>
<gene>
    <name evidence="3" type="ORF">PQR66_03355</name>
</gene>
<comment type="caution">
    <text evidence="3">The sequence shown here is derived from an EMBL/GenBank/DDBJ whole genome shotgun (WGS) entry which is preliminary data.</text>
</comment>
<dbReference type="EMBL" id="JAQQFN010000002">
    <property type="protein sequence ID" value="MFL9882043.1"/>
    <property type="molecule type" value="Genomic_DNA"/>
</dbReference>
<dbReference type="Pfam" id="PF00378">
    <property type="entry name" value="ECH_1"/>
    <property type="match status" value="1"/>
</dbReference>
<dbReference type="Gene3D" id="3.90.226.10">
    <property type="entry name" value="2-enoyl-CoA Hydratase, Chain A, domain 1"/>
    <property type="match status" value="1"/>
</dbReference>
<dbReference type="PROSITE" id="PS00166">
    <property type="entry name" value="ENOYL_COA_HYDRATASE"/>
    <property type="match status" value="1"/>
</dbReference>
<evidence type="ECO:0000256" key="1">
    <source>
        <dbReference type="ARBA" id="ARBA00005254"/>
    </source>
</evidence>
<reference evidence="3 4" key="1">
    <citation type="journal article" date="2024" name="Chem. Sci.">
        <title>Discovery of megapolipeptins by genome mining of a Burkholderiales bacteria collection.</title>
        <authorList>
            <person name="Paulo B.S."/>
            <person name="Recchia M.J.J."/>
            <person name="Lee S."/>
            <person name="Fergusson C.H."/>
            <person name="Romanowski S.B."/>
            <person name="Hernandez A."/>
            <person name="Krull N."/>
            <person name="Liu D.Y."/>
            <person name="Cavanagh H."/>
            <person name="Bos A."/>
            <person name="Gray C.A."/>
            <person name="Murphy B.T."/>
            <person name="Linington R.G."/>
            <person name="Eustaquio A.S."/>
        </authorList>
    </citation>
    <scope>NUCLEOTIDE SEQUENCE [LARGE SCALE GENOMIC DNA]</scope>
    <source>
        <strain evidence="3 4">RL16-012-BIC-B</strain>
    </source>
</reference>
<dbReference type="PANTHER" id="PTHR11941:SF54">
    <property type="entry name" value="ENOYL-COA HYDRATASE, MITOCHONDRIAL"/>
    <property type="match status" value="1"/>
</dbReference>
<evidence type="ECO:0000256" key="2">
    <source>
        <dbReference type="RuleBase" id="RU003707"/>
    </source>
</evidence>
<sequence>MQAEPKLAKEFSDLMSSSSIRFHIDGRVATITLERVARHNALSLAMLAEIDLALAQIENTRDVRVVVIRSASTRFFCSGADIGEWGDIDPEGMGSRFVRAGNRVFRRIAELDVPTIAVLSGSALGGGLELALSCDFRYASTDAMLGFPEASVGAIPGWMGCQRISDLVGTGRSRELVLLGEPIAAARAVEWGIVNEALPLEQLDVRVAEICALIQRRSSASLSVGKRLLRMVEAGHTEIAHEFAASVCKGTPDAAEGVTAFREKRHAEFR</sequence>
<dbReference type="PANTHER" id="PTHR11941">
    <property type="entry name" value="ENOYL-COA HYDRATASE-RELATED"/>
    <property type="match status" value="1"/>
</dbReference>
<keyword evidence="4" id="KW-1185">Reference proteome</keyword>